<dbReference type="InterPro" id="IPR029044">
    <property type="entry name" value="Nucleotide-diphossugar_trans"/>
</dbReference>
<keyword evidence="2" id="KW-0328">Glycosyltransferase</keyword>
<sequence length="311" mass="33386">MRLPGHIAGRIDAGRVVAVAVTYRPDLPVLTELLERLRPQLGAMVLVDNGSGDAAVAGLRALALRFEADLIVNAENLGVGAALNQGIAWARTCEADAVLLMDQDSLPATDMLVRLLEAWRVASSSAKVAAVGPRAVDVRNGDSAPFVRVGFPLNRKIVTREAVPLACDFLITSGSLIPIGVLDEVGDMDASLFIDSVDLEWCFRARAAGFSCFGAGNAEMGHRIGDGIRRLAFGSSFVHSPVRLYYMMRNRVLLYRRPTTPGVWIGQDIPRAIFKLLRFSALVAPRGRNCAAMLAGIRDGLRGRAGPRDAA</sequence>
<comment type="caution">
    <text evidence="5">The sequence shown here is derived from an EMBL/GenBank/DDBJ whole genome shotgun (WGS) entry which is preliminary data.</text>
</comment>
<comment type="similarity">
    <text evidence="1">Belongs to the glycosyltransferase 2 family.</text>
</comment>
<accession>A0A3M2I5G7</accession>
<dbReference type="CDD" id="cd02526">
    <property type="entry name" value="GT2_RfbF_like"/>
    <property type="match status" value="1"/>
</dbReference>
<dbReference type="InterPro" id="IPR001173">
    <property type="entry name" value="Glyco_trans_2-like"/>
</dbReference>
<name>A0A3M2I5G7_9GAMM</name>
<dbReference type="Gene3D" id="3.90.550.10">
    <property type="entry name" value="Spore Coat Polysaccharide Biosynthesis Protein SpsA, Chain A"/>
    <property type="match status" value="1"/>
</dbReference>
<dbReference type="SUPFAM" id="SSF53448">
    <property type="entry name" value="Nucleotide-diphospho-sugar transferases"/>
    <property type="match status" value="1"/>
</dbReference>
<feature type="domain" description="Glycosyltransferase 2-like" evidence="4">
    <location>
        <begin position="27"/>
        <end position="120"/>
    </location>
</feature>
<reference evidence="5 6" key="1">
    <citation type="submission" date="2018-10" db="EMBL/GenBank/DDBJ databases">
        <title>Proposal of Lysobacter pythonis sp. nov. isolated from royal pythons (Python regius).</title>
        <authorList>
            <person name="Hans-Juergen B."/>
            <person name="Huptas C."/>
            <person name="Sandra B."/>
            <person name="Igor L."/>
            <person name="Joachim S."/>
            <person name="Siegfried S."/>
            <person name="Mareike W."/>
            <person name="Peter K."/>
        </authorList>
    </citation>
    <scope>NUCLEOTIDE SEQUENCE [LARGE SCALE GENOMIC DNA]</scope>
    <source>
        <strain evidence="5 6">4284/11</strain>
    </source>
</reference>
<proteinExistence type="inferred from homology"/>
<dbReference type="OrthoDB" id="9771846at2"/>
<evidence type="ECO:0000256" key="1">
    <source>
        <dbReference type="ARBA" id="ARBA00006739"/>
    </source>
</evidence>
<evidence type="ECO:0000313" key="6">
    <source>
        <dbReference type="Proteomes" id="UP000275012"/>
    </source>
</evidence>
<evidence type="ECO:0000256" key="3">
    <source>
        <dbReference type="ARBA" id="ARBA00022679"/>
    </source>
</evidence>
<dbReference type="PANTHER" id="PTHR43179:SF12">
    <property type="entry name" value="GALACTOFURANOSYLTRANSFERASE GLFT2"/>
    <property type="match status" value="1"/>
</dbReference>
<organism evidence="5 6">
    <name type="scientific">Solilutibacter pythonis</name>
    <dbReference type="NCBI Taxonomy" id="2483112"/>
    <lineage>
        <taxon>Bacteria</taxon>
        <taxon>Pseudomonadati</taxon>
        <taxon>Pseudomonadota</taxon>
        <taxon>Gammaproteobacteria</taxon>
        <taxon>Lysobacterales</taxon>
        <taxon>Lysobacteraceae</taxon>
        <taxon>Solilutibacter</taxon>
    </lineage>
</organism>
<protein>
    <submittedName>
        <fullName evidence="5">Glycosyltransferase family 2 protein</fullName>
    </submittedName>
</protein>
<keyword evidence="6" id="KW-1185">Reference proteome</keyword>
<dbReference type="Pfam" id="PF00535">
    <property type="entry name" value="Glycos_transf_2"/>
    <property type="match status" value="1"/>
</dbReference>
<dbReference type="AlphaFoldDB" id="A0A3M2I5G7"/>
<dbReference type="Proteomes" id="UP000275012">
    <property type="component" value="Unassembled WGS sequence"/>
</dbReference>
<dbReference type="GO" id="GO:0016757">
    <property type="term" value="F:glycosyltransferase activity"/>
    <property type="evidence" value="ECO:0007669"/>
    <property type="project" value="UniProtKB-KW"/>
</dbReference>
<gene>
    <name evidence="5" type="ORF">EBB59_04445</name>
</gene>
<evidence type="ECO:0000313" key="5">
    <source>
        <dbReference type="EMBL" id="RMH93504.1"/>
    </source>
</evidence>
<evidence type="ECO:0000259" key="4">
    <source>
        <dbReference type="Pfam" id="PF00535"/>
    </source>
</evidence>
<evidence type="ECO:0000256" key="2">
    <source>
        <dbReference type="ARBA" id="ARBA00022676"/>
    </source>
</evidence>
<keyword evidence="3 5" id="KW-0808">Transferase</keyword>
<dbReference type="PANTHER" id="PTHR43179">
    <property type="entry name" value="RHAMNOSYLTRANSFERASE WBBL"/>
    <property type="match status" value="1"/>
</dbReference>
<dbReference type="EMBL" id="RFLY01000005">
    <property type="protein sequence ID" value="RMH93504.1"/>
    <property type="molecule type" value="Genomic_DNA"/>
</dbReference>